<feature type="region of interest" description="Disordered" evidence="1">
    <location>
        <begin position="137"/>
        <end position="157"/>
    </location>
</feature>
<proteinExistence type="predicted"/>
<dbReference type="PaxDb" id="39947-A0A0P0Y0B7"/>
<evidence type="ECO:0000256" key="1">
    <source>
        <dbReference type="SAM" id="MobiDB-lite"/>
    </source>
</evidence>
<evidence type="ECO:0000313" key="2">
    <source>
        <dbReference type="EMBL" id="BAT13318.1"/>
    </source>
</evidence>
<feature type="compositionally biased region" description="Polar residues" evidence="1">
    <location>
        <begin position="71"/>
        <end position="82"/>
    </location>
</feature>
<dbReference type="SMR" id="A0A0P0Y0B7"/>
<accession>A0A0P0Y0B7</accession>
<feature type="region of interest" description="Disordered" evidence="1">
    <location>
        <begin position="71"/>
        <end position="96"/>
    </location>
</feature>
<reference evidence="2 3" key="2">
    <citation type="journal article" date="2013" name="Plant Cell Physiol.">
        <title>Rice Annotation Project Database (RAP-DB): an integrative and interactive database for rice genomics.</title>
        <authorList>
            <person name="Sakai H."/>
            <person name="Lee S.S."/>
            <person name="Tanaka T."/>
            <person name="Numa H."/>
            <person name="Kim J."/>
            <person name="Kawahara Y."/>
            <person name="Wakimoto H."/>
            <person name="Yang C.C."/>
            <person name="Iwamoto M."/>
            <person name="Abe T."/>
            <person name="Yamada Y."/>
            <person name="Muto A."/>
            <person name="Inokuchi H."/>
            <person name="Ikemura T."/>
            <person name="Matsumoto T."/>
            <person name="Sasaki T."/>
            <person name="Itoh T."/>
        </authorList>
    </citation>
    <scope>NUCLEOTIDE SEQUENCE [LARGE SCALE GENOMIC DNA]</scope>
    <source>
        <strain evidence="3">cv. Nipponbare</strain>
    </source>
</reference>
<organism evidence="2 3">
    <name type="scientific">Oryza sativa subsp. japonica</name>
    <name type="common">Rice</name>
    <dbReference type="NCBI Taxonomy" id="39947"/>
    <lineage>
        <taxon>Eukaryota</taxon>
        <taxon>Viridiplantae</taxon>
        <taxon>Streptophyta</taxon>
        <taxon>Embryophyta</taxon>
        <taxon>Tracheophyta</taxon>
        <taxon>Spermatophyta</taxon>
        <taxon>Magnoliopsida</taxon>
        <taxon>Liliopsida</taxon>
        <taxon>Poales</taxon>
        <taxon>Poaceae</taxon>
        <taxon>BOP clade</taxon>
        <taxon>Oryzoideae</taxon>
        <taxon>Oryzeae</taxon>
        <taxon>Oryzinae</taxon>
        <taxon>Oryza</taxon>
        <taxon>Oryza sativa</taxon>
    </lineage>
</organism>
<dbReference type="AlphaFoldDB" id="A0A0P0Y0B7"/>
<feature type="region of interest" description="Disordered" evidence="1">
    <location>
        <begin position="1"/>
        <end position="38"/>
    </location>
</feature>
<sequence>MVLYVTEGGPTYQKEENSRQKLKNFQPDQKKRRKTIRDLRVSKAPKNIQEDSVQIFELELQAARDRISPVNQNKGLLSSANPSKRRASQMMISGGREATPLSLPRLDLNFFSLRRLETKSHALSSIHTELAEETAAKVQPKFPGRSLEKRYPLPQSI</sequence>
<name>A0A0P0Y0B7_ORYSJ</name>
<dbReference type="EMBL" id="AP014967">
    <property type="protein sequence ID" value="BAT13318.1"/>
    <property type="molecule type" value="Genomic_DNA"/>
</dbReference>
<reference evidence="3" key="1">
    <citation type="journal article" date="2005" name="Nature">
        <title>The map-based sequence of the rice genome.</title>
        <authorList>
            <consortium name="International rice genome sequencing project (IRGSP)"/>
            <person name="Matsumoto T."/>
            <person name="Wu J."/>
            <person name="Kanamori H."/>
            <person name="Katayose Y."/>
            <person name="Fujisawa M."/>
            <person name="Namiki N."/>
            <person name="Mizuno H."/>
            <person name="Yamamoto K."/>
            <person name="Antonio B.A."/>
            <person name="Baba T."/>
            <person name="Sakata K."/>
            <person name="Nagamura Y."/>
            <person name="Aoki H."/>
            <person name="Arikawa K."/>
            <person name="Arita K."/>
            <person name="Bito T."/>
            <person name="Chiden Y."/>
            <person name="Fujitsuka N."/>
            <person name="Fukunaka R."/>
            <person name="Hamada M."/>
            <person name="Harada C."/>
            <person name="Hayashi A."/>
            <person name="Hijishita S."/>
            <person name="Honda M."/>
            <person name="Hosokawa S."/>
            <person name="Ichikawa Y."/>
            <person name="Idonuma A."/>
            <person name="Iijima M."/>
            <person name="Ikeda M."/>
            <person name="Ikeno M."/>
            <person name="Ito K."/>
            <person name="Ito S."/>
            <person name="Ito T."/>
            <person name="Ito Y."/>
            <person name="Ito Y."/>
            <person name="Iwabuchi A."/>
            <person name="Kamiya K."/>
            <person name="Karasawa W."/>
            <person name="Kurita K."/>
            <person name="Katagiri S."/>
            <person name="Kikuta A."/>
            <person name="Kobayashi H."/>
            <person name="Kobayashi N."/>
            <person name="Machita K."/>
            <person name="Maehara T."/>
            <person name="Masukawa M."/>
            <person name="Mizubayashi T."/>
            <person name="Mukai Y."/>
            <person name="Nagasaki H."/>
            <person name="Nagata Y."/>
            <person name="Naito S."/>
            <person name="Nakashima M."/>
            <person name="Nakama Y."/>
            <person name="Nakamichi Y."/>
            <person name="Nakamura M."/>
            <person name="Meguro A."/>
            <person name="Negishi M."/>
            <person name="Ohta I."/>
            <person name="Ohta T."/>
            <person name="Okamoto M."/>
            <person name="Ono N."/>
            <person name="Saji S."/>
            <person name="Sakaguchi M."/>
            <person name="Sakai K."/>
            <person name="Shibata M."/>
            <person name="Shimokawa T."/>
            <person name="Song J."/>
            <person name="Takazaki Y."/>
            <person name="Terasawa K."/>
            <person name="Tsugane M."/>
            <person name="Tsuji K."/>
            <person name="Ueda S."/>
            <person name="Waki K."/>
            <person name="Yamagata H."/>
            <person name="Yamamoto M."/>
            <person name="Yamamoto S."/>
            <person name="Yamane H."/>
            <person name="Yoshiki S."/>
            <person name="Yoshihara R."/>
            <person name="Yukawa K."/>
            <person name="Zhong H."/>
            <person name="Yano M."/>
            <person name="Yuan Q."/>
            <person name="Ouyang S."/>
            <person name="Liu J."/>
            <person name="Jones K.M."/>
            <person name="Gansberger K."/>
            <person name="Moffat K."/>
            <person name="Hill J."/>
            <person name="Bera J."/>
            <person name="Fadrosh D."/>
            <person name="Jin S."/>
            <person name="Johri S."/>
            <person name="Kim M."/>
            <person name="Overton L."/>
            <person name="Reardon M."/>
            <person name="Tsitrin T."/>
            <person name="Vuong H."/>
            <person name="Weaver B."/>
            <person name="Ciecko A."/>
            <person name="Tallon L."/>
            <person name="Jackson J."/>
            <person name="Pai G."/>
            <person name="Aken S.V."/>
            <person name="Utterback T."/>
            <person name="Reidmuller S."/>
            <person name="Feldblyum T."/>
            <person name="Hsiao J."/>
            <person name="Zismann V."/>
            <person name="Iobst S."/>
            <person name="de Vazeille A.R."/>
            <person name="Buell C.R."/>
            <person name="Ying K."/>
            <person name="Li Y."/>
            <person name="Lu T."/>
            <person name="Huang Y."/>
            <person name="Zhao Q."/>
            <person name="Feng Q."/>
            <person name="Zhang L."/>
            <person name="Zhu J."/>
            <person name="Weng Q."/>
            <person name="Mu J."/>
            <person name="Lu Y."/>
            <person name="Fan D."/>
            <person name="Liu Y."/>
            <person name="Guan J."/>
            <person name="Zhang Y."/>
            <person name="Yu S."/>
            <person name="Liu X."/>
            <person name="Zhang Y."/>
            <person name="Hong G."/>
            <person name="Han B."/>
            <person name="Choisne N."/>
            <person name="Demange N."/>
            <person name="Orjeda G."/>
            <person name="Samain S."/>
            <person name="Cattolico L."/>
            <person name="Pelletier E."/>
            <person name="Couloux A."/>
            <person name="Segurens B."/>
            <person name="Wincker P."/>
            <person name="D'Hont A."/>
            <person name="Scarpelli C."/>
            <person name="Weissenbach J."/>
            <person name="Salanoubat M."/>
            <person name="Quetier F."/>
            <person name="Yu Y."/>
            <person name="Kim H.R."/>
            <person name="Rambo T."/>
            <person name="Currie J."/>
            <person name="Collura K."/>
            <person name="Luo M."/>
            <person name="Yang T."/>
            <person name="Ammiraju J.S.S."/>
            <person name="Engler F."/>
            <person name="Soderlund C."/>
            <person name="Wing R.A."/>
            <person name="Palmer L.E."/>
            <person name="de la Bastide M."/>
            <person name="Spiegel L."/>
            <person name="Nascimento L."/>
            <person name="Zutavern T."/>
            <person name="O'Shaughnessy A."/>
            <person name="Dike S."/>
            <person name="Dedhia N."/>
            <person name="Preston R."/>
            <person name="Balija V."/>
            <person name="McCombie W.R."/>
            <person name="Chow T."/>
            <person name="Chen H."/>
            <person name="Chung M."/>
            <person name="Chen C."/>
            <person name="Shaw J."/>
            <person name="Wu H."/>
            <person name="Hsiao K."/>
            <person name="Chao Y."/>
            <person name="Chu M."/>
            <person name="Cheng C."/>
            <person name="Hour A."/>
            <person name="Lee P."/>
            <person name="Lin S."/>
            <person name="Lin Y."/>
            <person name="Liou J."/>
            <person name="Liu S."/>
            <person name="Hsing Y."/>
            <person name="Raghuvanshi S."/>
            <person name="Mohanty A."/>
            <person name="Bharti A.K."/>
            <person name="Gaur A."/>
            <person name="Gupta V."/>
            <person name="Kumar D."/>
            <person name="Ravi V."/>
            <person name="Vij S."/>
            <person name="Kapur A."/>
            <person name="Khurana P."/>
            <person name="Khurana P."/>
            <person name="Khurana J.P."/>
            <person name="Tyagi A.K."/>
            <person name="Gaikwad K."/>
            <person name="Singh A."/>
            <person name="Dalal V."/>
            <person name="Srivastava S."/>
            <person name="Dixit A."/>
            <person name="Pal A.K."/>
            <person name="Ghazi I.A."/>
            <person name="Yadav M."/>
            <person name="Pandit A."/>
            <person name="Bhargava A."/>
            <person name="Sureshbabu K."/>
            <person name="Batra K."/>
            <person name="Sharma T.R."/>
            <person name="Mohapatra T."/>
            <person name="Singh N.K."/>
            <person name="Messing J."/>
            <person name="Nelson A.B."/>
            <person name="Fuks G."/>
            <person name="Kavchok S."/>
            <person name="Keizer G."/>
            <person name="Linton E."/>
            <person name="Llaca V."/>
            <person name="Song R."/>
            <person name="Tanyolac B."/>
            <person name="Young S."/>
            <person name="Ho-Il K."/>
            <person name="Hahn J.H."/>
            <person name="Sangsakoo G."/>
            <person name="Vanavichit A."/>
            <person name="de Mattos Luiz.A.T."/>
            <person name="Zimmer P.D."/>
            <person name="Malone G."/>
            <person name="Dellagostin O."/>
            <person name="de Oliveira A.C."/>
            <person name="Bevan M."/>
            <person name="Bancroft I."/>
            <person name="Minx P."/>
            <person name="Cordum H."/>
            <person name="Wilson R."/>
            <person name="Cheng Z."/>
            <person name="Jin W."/>
            <person name="Jiang J."/>
            <person name="Leong S.A."/>
            <person name="Iwama H."/>
            <person name="Gojobori T."/>
            <person name="Itoh T."/>
            <person name="Niimura Y."/>
            <person name="Fujii Y."/>
            <person name="Habara T."/>
            <person name="Sakai H."/>
            <person name="Sato Y."/>
            <person name="Wilson G."/>
            <person name="Kumar K."/>
            <person name="McCouch S."/>
            <person name="Juretic N."/>
            <person name="Hoen D."/>
            <person name="Wright S."/>
            <person name="Bruskiewich R."/>
            <person name="Bureau T."/>
            <person name="Miyao A."/>
            <person name="Hirochika H."/>
            <person name="Nishikawa T."/>
            <person name="Kadowaki K."/>
            <person name="Sugiura M."/>
            <person name="Burr B."/>
            <person name="Sasaki T."/>
        </authorList>
    </citation>
    <scope>NUCLEOTIDE SEQUENCE [LARGE SCALE GENOMIC DNA]</scope>
    <source>
        <strain evidence="3">cv. Nipponbare</strain>
    </source>
</reference>
<reference evidence="2 3" key="3">
    <citation type="journal article" date="2013" name="Rice">
        <title>Improvement of the Oryza sativa Nipponbare reference genome using next generation sequence and optical map data.</title>
        <authorList>
            <person name="Kawahara Y."/>
            <person name="de la Bastide M."/>
            <person name="Hamilton J.P."/>
            <person name="Kanamori H."/>
            <person name="McCombie W.R."/>
            <person name="Ouyang S."/>
            <person name="Schwartz D.C."/>
            <person name="Tanaka T."/>
            <person name="Wu J."/>
            <person name="Zhou S."/>
            <person name="Childs K.L."/>
            <person name="Davidson R.M."/>
            <person name="Lin H."/>
            <person name="Quesada-Ocampo L."/>
            <person name="Vaillancourt B."/>
            <person name="Sakai H."/>
            <person name="Lee S.S."/>
            <person name="Kim J."/>
            <person name="Numa H."/>
            <person name="Itoh T."/>
            <person name="Buell C.R."/>
            <person name="Matsumoto T."/>
        </authorList>
    </citation>
    <scope>NUCLEOTIDE SEQUENCE [LARGE SCALE GENOMIC DNA]</scope>
    <source>
        <strain evidence="3">cv. Nipponbare</strain>
    </source>
</reference>
<dbReference type="Proteomes" id="UP000059680">
    <property type="component" value="Chromosome 11"/>
</dbReference>
<evidence type="ECO:0000313" key="3">
    <source>
        <dbReference type="Proteomes" id="UP000059680"/>
    </source>
</evidence>
<protein>
    <submittedName>
        <fullName evidence="2">Os11g0229366 protein</fullName>
    </submittedName>
</protein>
<gene>
    <name evidence="2" type="ordered locus">Os11g0229366</name>
    <name evidence="2" type="ORF">OSNPB_110229366</name>
</gene>
<keyword evidence="3" id="KW-1185">Reference proteome</keyword>
<dbReference type="InParanoid" id="A0A0P0Y0B7"/>